<evidence type="ECO:0000313" key="2">
    <source>
        <dbReference type="EMBL" id="KAK8130312.1"/>
    </source>
</evidence>
<dbReference type="AlphaFoldDB" id="A0AAW0R8V2"/>
<gene>
    <name evidence="2" type="ORF">PG999_002692</name>
</gene>
<evidence type="ECO:0000313" key="3">
    <source>
        <dbReference type="Proteomes" id="UP001392437"/>
    </source>
</evidence>
<feature type="compositionally biased region" description="Polar residues" evidence="1">
    <location>
        <begin position="152"/>
        <end position="161"/>
    </location>
</feature>
<feature type="compositionally biased region" description="Basic and acidic residues" evidence="1">
    <location>
        <begin position="259"/>
        <end position="270"/>
    </location>
</feature>
<feature type="compositionally biased region" description="Polar residues" evidence="1">
    <location>
        <begin position="169"/>
        <end position="179"/>
    </location>
</feature>
<keyword evidence="3" id="KW-1185">Reference proteome</keyword>
<comment type="caution">
    <text evidence="2">The sequence shown here is derived from an EMBL/GenBank/DDBJ whole genome shotgun (WGS) entry which is preliminary data.</text>
</comment>
<accession>A0AAW0R8V2</accession>
<organism evidence="2 3">
    <name type="scientific">Apiospora kogelbergensis</name>
    <dbReference type="NCBI Taxonomy" id="1337665"/>
    <lineage>
        <taxon>Eukaryota</taxon>
        <taxon>Fungi</taxon>
        <taxon>Dikarya</taxon>
        <taxon>Ascomycota</taxon>
        <taxon>Pezizomycotina</taxon>
        <taxon>Sordariomycetes</taxon>
        <taxon>Xylariomycetidae</taxon>
        <taxon>Amphisphaeriales</taxon>
        <taxon>Apiosporaceae</taxon>
        <taxon>Apiospora</taxon>
    </lineage>
</organism>
<protein>
    <recommendedName>
        <fullName evidence="4">Tesmin/TSO1-like CXC domain-containing protein</fullName>
    </recommendedName>
</protein>
<feature type="region of interest" description="Disordered" evidence="1">
    <location>
        <begin position="152"/>
        <end position="239"/>
    </location>
</feature>
<feature type="region of interest" description="Disordered" evidence="1">
    <location>
        <begin position="259"/>
        <end position="284"/>
    </location>
</feature>
<name>A0AAW0R8V2_9PEZI</name>
<proteinExistence type="predicted"/>
<dbReference type="EMBL" id="JAQQWP010000002">
    <property type="protein sequence ID" value="KAK8130312.1"/>
    <property type="molecule type" value="Genomic_DNA"/>
</dbReference>
<sequence>MGMGMAQPPHSGKRIRSNTSEFISATPQTTAPALRHSPSINNASVSNLGLYNPTVYHNASYAALAVASSGRQTPTAGVPDYTAYSTLDAAANGYPGEPFTGAPSPVYQQSYDPRALSAYNVAYGQAHAHNGGLGSPYGQPRSNNMQNSSYTQMKVSHSNQGVPGAYSPPQEQHPSTPILQHTLPHHFGGGGESYSSQPAAHAAMFQGHAVSYPEPTVNPQYSPPPSQTPEHGTHQHPHTPLQEEIGIEDAQGELEQELSEHMRMESHQPDESSNPPESKCACKKGRGKKKACTSCACSKYGRRCGKHCSCGTACGNPFQDLTAFFGPAARFPKPCDANACFATWLSNQPNVEELDVDLMVDMLLYDDKSWADIKANTKAFKDWEDRWIKAKNSKAKKLKDDREKLEYELLRGALGNCNANDFHGYNYSFCRGQWVPMDAWEHCRECRMCAPSSEWHCEQHGRCTSNRACPGCMGDVLPYSGGGMADYPIQA</sequence>
<evidence type="ECO:0008006" key="4">
    <source>
        <dbReference type="Google" id="ProtNLM"/>
    </source>
</evidence>
<reference evidence="2 3" key="1">
    <citation type="submission" date="2023-01" db="EMBL/GenBank/DDBJ databases">
        <title>Analysis of 21 Apiospora genomes using comparative genomics revels a genus with tremendous synthesis potential of carbohydrate active enzymes and secondary metabolites.</title>
        <authorList>
            <person name="Sorensen T."/>
        </authorList>
    </citation>
    <scope>NUCLEOTIDE SEQUENCE [LARGE SCALE GENOMIC DNA]</scope>
    <source>
        <strain evidence="2 3">CBS 117206</strain>
    </source>
</reference>
<evidence type="ECO:0000256" key="1">
    <source>
        <dbReference type="SAM" id="MobiDB-lite"/>
    </source>
</evidence>
<dbReference type="Proteomes" id="UP001392437">
    <property type="component" value="Unassembled WGS sequence"/>
</dbReference>